<organism evidence="1 2">
    <name type="scientific">Streptosporangium canum</name>
    <dbReference type="NCBI Taxonomy" id="324952"/>
    <lineage>
        <taxon>Bacteria</taxon>
        <taxon>Bacillati</taxon>
        <taxon>Actinomycetota</taxon>
        <taxon>Actinomycetes</taxon>
        <taxon>Streptosporangiales</taxon>
        <taxon>Streptosporangiaceae</taxon>
        <taxon>Streptosporangium</taxon>
    </lineage>
</organism>
<proteinExistence type="predicted"/>
<sequence>MIGVNIFSAVERTDPSPAGHGDSHSQFIDRVAGPFWDQVRDLIEDWFSQLCSDAQADVRGRLRSRNDRQSKGAFFELYLHECLLRMGYTVTCHPEIDGTSRCSDGNPVALAGWIDDWAGVMLFHAKHRAMPFATYDHFQQDRGGTRPRLDPRSCRAFKVDRGCGK</sequence>
<dbReference type="AlphaFoldDB" id="A0A1I3S1S9"/>
<keyword evidence="2" id="KW-1185">Reference proteome</keyword>
<name>A0A1I3S1S9_9ACTN</name>
<protein>
    <submittedName>
        <fullName evidence="1">Uncharacterized protein</fullName>
    </submittedName>
</protein>
<accession>A0A1I3S1S9</accession>
<reference evidence="2" key="1">
    <citation type="submission" date="2016-10" db="EMBL/GenBank/DDBJ databases">
        <authorList>
            <person name="Varghese N."/>
            <person name="Submissions S."/>
        </authorList>
    </citation>
    <scope>NUCLEOTIDE SEQUENCE [LARGE SCALE GENOMIC DNA]</scope>
    <source>
        <strain evidence="2">CGMCC 4.2126</strain>
    </source>
</reference>
<evidence type="ECO:0000313" key="1">
    <source>
        <dbReference type="EMBL" id="SFJ52823.1"/>
    </source>
</evidence>
<dbReference type="Proteomes" id="UP000199111">
    <property type="component" value="Unassembled WGS sequence"/>
</dbReference>
<evidence type="ECO:0000313" key="2">
    <source>
        <dbReference type="Proteomes" id="UP000199111"/>
    </source>
</evidence>
<dbReference type="EMBL" id="FOQY01000009">
    <property type="protein sequence ID" value="SFJ52823.1"/>
    <property type="molecule type" value="Genomic_DNA"/>
</dbReference>
<gene>
    <name evidence="1" type="ORF">SAMN05216275_109280</name>
</gene>